<evidence type="ECO:0000313" key="5">
    <source>
        <dbReference type="EMBL" id="GAA4462198.1"/>
    </source>
</evidence>
<gene>
    <name evidence="5" type="ORF">GCM10023189_38600</name>
</gene>
<evidence type="ECO:0000313" key="6">
    <source>
        <dbReference type="Proteomes" id="UP001501175"/>
    </source>
</evidence>
<keyword evidence="1" id="KW-0805">Transcription regulation</keyword>
<dbReference type="EMBL" id="BAABHD010000068">
    <property type="protein sequence ID" value="GAA4462198.1"/>
    <property type="molecule type" value="Genomic_DNA"/>
</dbReference>
<evidence type="ECO:0000259" key="4">
    <source>
        <dbReference type="PROSITE" id="PS01124"/>
    </source>
</evidence>
<evidence type="ECO:0000256" key="2">
    <source>
        <dbReference type="ARBA" id="ARBA00023125"/>
    </source>
</evidence>
<protein>
    <submittedName>
        <fullName evidence="5">Helix-turn-helix domain-containing protein</fullName>
    </submittedName>
</protein>
<dbReference type="InterPro" id="IPR050204">
    <property type="entry name" value="AraC_XylS_family_regulators"/>
</dbReference>
<keyword evidence="3" id="KW-0804">Transcription</keyword>
<dbReference type="InterPro" id="IPR018060">
    <property type="entry name" value="HTH_AraC"/>
</dbReference>
<name>A0ABP8NAG8_9BACT</name>
<keyword evidence="2" id="KW-0238">DNA-binding</keyword>
<evidence type="ECO:0000256" key="1">
    <source>
        <dbReference type="ARBA" id="ARBA00023015"/>
    </source>
</evidence>
<keyword evidence="6" id="KW-1185">Reference proteome</keyword>
<dbReference type="RefSeq" id="WP_345246057.1">
    <property type="nucleotide sequence ID" value="NZ_BAABHD010000068.1"/>
</dbReference>
<dbReference type="Pfam" id="PF20240">
    <property type="entry name" value="DUF6597"/>
    <property type="match status" value="1"/>
</dbReference>
<dbReference type="PANTHER" id="PTHR46796:SF13">
    <property type="entry name" value="HTH-TYPE TRANSCRIPTIONAL ACTIVATOR RHAS"/>
    <property type="match status" value="1"/>
</dbReference>
<reference evidence="6" key="1">
    <citation type="journal article" date="2019" name="Int. J. Syst. Evol. Microbiol.">
        <title>The Global Catalogue of Microorganisms (GCM) 10K type strain sequencing project: providing services to taxonomists for standard genome sequencing and annotation.</title>
        <authorList>
            <consortium name="The Broad Institute Genomics Platform"/>
            <consortium name="The Broad Institute Genome Sequencing Center for Infectious Disease"/>
            <person name="Wu L."/>
            <person name="Ma J."/>
        </authorList>
    </citation>
    <scope>NUCLEOTIDE SEQUENCE [LARGE SCALE GENOMIC DNA]</scope>
    <source>
        <strain evidence="6">JCM 17927</strain>
    </source>
</reference>
<sequence>MEAGITYQRYAPAPELASYVSHYAYYENRADWAWEFALPDGLPSLVFILHQPHHLQLFTPGKAAIECRQAYLTGAYSQGIYVPRQAQTQRLFSIRFTAEGIYHLLRQPVAGLRGQPAWPAELVLGAWLPALTEQVLTSSTVGQLIGATETYLRRQLARYPAQDLRFQEAVQRIVTSRGQQSIDSLAVHLKVSYKWLERRFQTYLGLSPKEFARLNRFIHTYFSFRRQGLQDLLGLAVENGFYDQTHFNKEFRYFTNQTPTGLYRADVQDLAHLFATAYRPGHP</sequence>
<accession>A0ABP8NAG8</accession>
<dbReference type="Pfam" id="PF12833">
    <property type="entry name" value="HTH_18"/>
    <property type="match status" value="1"/>
</dbReference>
<evidence type="ECO:0000256" key="3">
    <source>
        <dbReference type="ARBA" id="ARBA00023163"/>
    </source>
</evidence>
<dbReference type="Proteomes" id="UP001501175">
    <property type="component" value="Unassembled WGS sequence"/>
</dbReference>
<proteinExistence type="predicted"/>
<dbReference type="PANTHER" id="PTHR46796">
    <property type="entry name" value="HTH-TYPE TRANSCRIPTIONAL ACTIVATOR RHAS-RELATED"/>
    <property type="match status" value="1"/>
</dbReference>
<organism evidence="5 6">
    <name type="scientific">Nibrella saemangeumensis</name>
    <dbReference type="NCBI Taxonomy" id="1084526"/>
    <lineage>
        <taxon>Bacteria</taxon>
        <taxon>Pseudomonadati</taxon>
        <taxon>Bacteroidota</taxon>
        <taxon>Cytophagia</taxon>
        <taxon>Cytophagales</taxon>
        <taxon>Spirosomataceae</taxon>
        <taxon>Nibrella</taxon>
    </lineage>
</organism>
<dbReference type="Gene3D" id="1.10.10.60">
    <property type="entry name" value="Homeodomain-like"/>
    <property type="match status" value="1"/>
</dbReference>
<dbReference type="PROSITE" id="PS01124">
    <property type="entry name" value="HTH_ARAC_FAMILY_2"/>
    <property type="match status" value="1"/>
</dbReference>
<dbReference type="InterPro" id="IPR046532">
    <property type="entry name" value="DUF6597"/>
</dbReference>
<comment type="caution">
    <text evidence="5">The sequence shown here is derived from an EMBL/GenBank/DDBJ whole genome shotgun (WGS) entry which is preliminary data.</text>
</comment>
<dbReference type="SMART" id="SM00342">
    <property type="entry name" value="HTH_ARAC"/>
    <property type="match status" value="1"/>
</dbReference>
<feature type="domain" description="HTH araC/xylS-type" evidence="4">
    <location>
        <begin position="164"/>
        <end position="265"/>
    </location>
</feature>